<evidence type="ECO:0000256" key="4">
    <source>
        <dbReference type="ARBA" id="ARBA00012513"/>
    </source>
</evidence>
<comment type="catalytic activity">
    <reaction evidence="19">
        <text>L-threonyl-[protein] + ATP = O-phospho-L-threonyl-[protein] + ADP + H(+)</text>
        <dbReference type="Rhea" id="RHEA:46608"/>
        <dbReference type="Rhea" id="RHEA-COMP:11060"/>
        <dbReference type="Rhea" id="RHEA-COMP:11605"/>
        <dbReference type="ChEBI" id="CHEBI:15378"/>
        <dbReference type="ChEBI" id="CHEBI:30013"/>
        <dbReference type="ChEBI" id="CHEBI:30616"/>
        <dbReference type="ChEBI" id="CHEBI:61977"/>
        <dbReference type="ChEBI" id="CHEBI:456216"/>
        <dbReference type="EC" id="2.7.11.1"/>
    </reaction>
</comment>
<dbReference type="GO" id="GO:0006281">
    <property type="term" value="P:DNA repair"/>
    <property type="evidence" value="ECO:0007669"/>
    <property type="project" value="InterPro"/>
</dbReference>
<keyword evidence="27" id="KW-1185">Reference proteome</keyword>
<keyword evidence="10" id="KW-0227">DNA damage</keyword>
<keyword evidence="9" id="KW-0547">Nucleotide-binding</keyword>
<keyword evidence="11" id="KW-0418">Kinase</keyword>
<evidence type="ECO:0000256" key="15">
    <source>
        <dbReference type="ARBA" id="ARBA00030020"/>
    </source>
</evidence>
<evidence type="ECO:0000256" key="11">
    <source>
        <dbReference type="ARBA" id="ARBA00022777"/>
    </source>
</evidence>
<dbReference type="PROSITE" id="PS51190">
    <property type="entry name" value="FATC"/>
    <property type="match status" value="1"/>
</dbReference>
<dbReference type="PROSITE" id="PS00916">
    <property type="entry name" value="PI3_4_KINASE_2"/>
    <property type="match status" value="1"/>
</dbReference>
<protein>
    <recommendedName>
        <fullName evidence="5">Serine/threonine-protein kinase TEL1</fullName>
        <ecNumber evidence="4">2.7.11.1</ecNumber>
    </recommendedName>
    <alternativeName>
        <fullName evidence="15">ATM homolog</fullName>
    </alternativeName>
    <alternativeName>
        <fullName evidence="17 18">DNA-damage checkpoint kinase TEL1</fullName>
    </alternativeName>
    <alternativeName>
        <fullName evidence="6">Serine/threonine-protein kinase tel1</fullName>
    </alternativeName>
    <alternativeName>
        <fullName evidence="16">Telomere length regulation protein 1</fullName>
    </alternativeName>
</protein>
<organism evidence="26 27">
    <name type="scientific">Ascodesmis nigricans</name>
    <dbReference type="NCBI Taxonomy" id="341454"/>
    <lineage>
        <taxon>Eukaryota</taxon>
        <taxon>Fungi</taxon>
        <taxon>Dikarya</taxon>
        <taxon>Ascomycota</taxon>
        <taxon>Pezizomycotina</taxon>
        <taxon>Pezizomycetes</taxon>
        <taxon>Pezizales</taxon>
        <taxon>Ascodesmidaceae</taxon>
        <taxon>Ascodesmis</taxon>
    </lineage>
</organism>
<dbReference type="STRING" id="341454.A0A4S2MV59"/>
<dbReference type="PROSITE" id="PS51189">
    <property type="entry name" value="FAT"/>
    <property type="match status" value="1"/>
</dbReference>
<dbReference type="InterPro" id="IPR003152">
    <property type="entry name" value="FATC_dom"/>
</dbReference>
<evidence type="ECO:0000256" key="8">
    <source>
        <dbReference type="ARBA" id="ARBA00022679"/>
    </source>
</evidence>
<dbReference type="InParanoid" id="A0A4S2MV59"/>
<evidence type="ECO:0000256" key="21">
    <source>
        <dbReference type="SAM" id="Coils"/>
    </source>
</evidence>
<dbReference type="Gene3D" id="3.30.1010.10">
    <property type="entry name" value="Phosphatidylinositol 3-kinase Catalytic Subunit, Chain A, domain 4"/>
    <property type="match status" value="1"/>
</dbReference>
<comment type="function">
    <text evidence="14">Serine/threonine protein kinase which activates checkpoint signaling upon genotoxic stresses such as ionizing radiation (IR), ultraviolet light (UV), or DNA replication stalling, thereby acting as a DNA damage sensor. Recognizes the substrate consensus sequence [ST]-Q. Phosphorylates histone H2A to form H2AS128ph (gamma-H2A) at sites of DNA damage, involved in the regulation of DNA damage response mechanism. Required for the control of telomere length and genome stability.</text>
</comment>
<comment type="catalytic activity">
    <reaction evidence="20">
        <text>L-seryl-[protein] + ATP = O-phospho-L-seryl-[protein] + ADP + H(+)</text>
        <dbReference type="Rhea" id="RHEA:17989"/>
        <dbReference type="Rhea" id="RHEA-COMP:9863"/>
        <dbReference type="Rhea" id="RHEA-COMP:11604"/>
        <dbReference type="ChEBI" id="CHEBI:15378"/>
        <dbReference type="ChEBI" id="CHEBI:29999"/>
        <dbReference type="ChEBI" id="CHEBI:30616"/>
        <dbReference type="ChEBI" id="CHEBI:83421"/>
        <dbReference type="ChEBI" id="CHEBI:456216"/>
        <dbReference type="EC" id="2.7.11.1"/>
    </reaction>
</comment>
<feature type="region of interest" description="Disordered" evidence="22">
    <location>
        <begin position="337"/>
        <end position="360"/>
    </location>
</feature>
<evidence type="ECO:0000256" key="17">
    <source>
        <dbReference type="ARBA" id="ARBA00031460"/>
    </source>
</evidence>
<evidence type="ECO:0000259" key="23">
    <source>
        <dbReference type="PROSITE" id="PS50290"/>
    </source>
</evidence>
<comment type="similarity">
    <text evidence="2">Belongs to the PI3/PI4-kinase family. ATM subfamily.</text>
</comment>
<evidence type="ECO:0000256" key="19">
    <source>
        <dbReference type="ARBA" id="ARBA00047899"/>
    </source>
</evidence>
<accession>A0A4S2MV59</accession>
<dbReference type="OrthoDB" id="381190at2759"/>
<dbReference type="EMBL" id="ML220124">
    <property type="protein sequence ID" value="TGZ80460.1"/>
    <property type="molecule type" value="Genomic_DNA"/>
</dbReference>
<name>A0A4S2MV59_9PEZI</name>
<evidence type="ECO:0000256" key="6">
    <source>
        <dbReference type="ARBA" id="ARBA00020288"/>
    </source>
</evidence>
<dbReference type="SUPFAM" id="SSF48371">
    <property type="entry name" value="ARM repeat"/>
    <property type="match status" value="1"/>
</dbReference>
<evidence type="ECO:0000313" key="27">
    <source>
        <dbReference type="Proteomes" id="UP000298138"/>
    </source>
</evidence>
<dbReference type="GO" id="GO:0005524">
    <property type="term" value="F:ATP binding"/>
    <property type="evidence" value="ECO:0007669"/>
    <property type="project" value="UniProtKB-KW"/>
</dbReference>
<evidence type="ECO:0000256" key="3">
    <source>
        <dbReference type="ARBA" id="ARBA00011370"/>
    </source>
</evidence>
<dbReference type="GO" id="GO:0035556">
    <property type="term" value="P:intracellular signal transduction"/>
    <property type="evidence" value="ECO:0007669"/>
    <property type="project" value="UniProtKB-ARBA"/>
</dbReference>
<dbReference type="PROSITE" id="PS50290">
    <property type="entry name" value="PI3_4_KINASE_3"/>
    <property type="match status" value="1"/>
</dbReference>
<evidence type="ECO:0000256" key="20">
    <source>
        <dbReference type="ARBA" id="ARBA00048679"/>
    </source>
</evidence>
<evidence type="ECO:0000313" key="26">
    <source>
        <dbReference type="EMBL" id="TGZ80460.1"/>
    </source>
</evidence>
<dbReference type="PROSITE" id="PS00915">
    <property type="entry name" value="PI3_4_KINASE_1"/>
    <property type="match status" value="1"/>
</dbReference>
<dbReference type="SMART" id="SM00146">
    <property type="entry name" value="PI3Kc"/>
    <property type="match status" value="1"/>
</dbReference>
<evidence type="ECO:0000256" key="9">
    <source>
        <dbReference type="ARBA" id="ARBA00022741"/>
    </source>
</evidence>
<dbReference type="PANTHER" id="PTHR37079:SF4">
    <property type="entry name" value="SERINE_THREONINE-PROTEIN KINASE ATM"/>
    <property type="match status" value="1"/>
</dbReference>
<dbReference type="CDD" id="cd05171">
    <property type="entry name" value="PIKKc_ATM"/>
    <property type="match status" value="1"/>
</dbReference>
<keyword evidence="8" id="KW-0808">Transferase</keyword>
<gene>
    <name evidence="26" type="ORF">EX30DRAFT_355269</name>
</gene>
<evidence type="ECO:0000256" key="14">
    <source>
        <dbReference type="ARBA" id="ARBA00025079"/>
    </source>
</evidence>
<dbReference type="Pfam" id="PF02259">
    <property type="entry name" value="FAT"/>
    <property type="match status" value="1"/>
</dbReference>
<keyword evidence="21" id="KW-0175">Coiled coil</keyword>
<reference evidence="26 27" key="1">
    <citation type="submission" date="2019-04" db="EMBL/GenBank/DDBJ databases">
        <title>Comparative genomics and transcriptomics to analyze fruiting body development in filamentous ascomycetes.</title>
        <authorList>
            <consortium name="DOE Joint Genome Institute"/>
            <person name="Lutkenhaus R."/>
            <person name="Traeger S."/>
            <person name="Breuer J."/>
            <person name="Kuo A."/>
            <person name="Lipzen A."/>
            <person name="Pangilinan J."/>
            <person name="Dilworth D."/>
            <person name="Sandor L."/>
            <person name="Poggeler S."/>
            <person name="Barry K."/>
            <person name="Grigoriev I.V."/>
            <person name="Nowrousian M."/>
        </authorList>
    </citation>
    <scope>NUCLEOTIDE SEQUENCE [LARGE SCALE GENOMIC DNA]</scope>
    <source>
        <strain evidence="26 27">CBS 389.68</strain>
    </source>
</reference>
<evidence type="ECO:0000256" key="12">
    <source>
        <dbReference type="ARBA" id="ARBA00022840"/>
    </source>
</evidence>
<dbReference type="GO" id="GO:0005634">
    <property type="term" value="C:nucleus"/>
    <property type="evidence" value="ECO:0007669"/>
    <property type="project" value="UniProtKB-SubCell"/>
</dbReference>
<dbReference type="InterPro" id="IPR038980">
    <property type="entry name" value="ATM_plant"/>
</dbReference>
<dbReference type="GO" id="GO:0004674">
    <property type="term" value="F:protein serine/threonine kinase activity"/>
    <property type="evidence" value="ECO:0007669"/>
    <property type="project" value="UniProtKB-KW"/>
</dbReference>
<dbReference type="InterPro" id="IPR044107">
    <property type="entry name" value="PIKKc_ATM"/>
</dbReference>
<dbReference type="Pfam" id="PF00454">
    <property type="entry name" value="PI3_PI4_kinase"/>
    <property type="match status" value="1"/>
</dbReference>
<feature type="coiled-coil region" evidence="21">
    <location>
        <begin position="1395"/>
        <end position="1422"/>
    </location>
</feature>
<comment type="subcellular location">
    <subcellularLocation>
        <location evidence="1">Nucleus</location>
    </subcellularLocation>
</comment>
<evidence type="ECO:0000256" key="18">
    <source>
        <dbReference type="ARBA" id="ARBA00032467"/>
    </source>
</evidence>
<evidence type="ECO:0000256" key="7">
    <source>
        <dbReference type="ARBA" id="ARBA00022527"/>
    </source>
</evidence>
<evidence type="ECO:0000256" key="10">
    <source>
        <dbReference type="ARBA" id="ARBA00022763"/>
    </source>
</evidence>
<evidence type="ECO:0000256" key="16">
    <source>
        <dbReference type="ARBA" id="ARBA00030222"/>
    </source>
</evidence>
<dbReference type="SUPFAM" id="SSF56112">
    <property type="entry name" value="Protein kinase-like (PK-like)"/>
    <property type="match status" value="1"/>
</dbReference>
<feature type="domain" description="FAT" evidence="24">
    <location>
        <begin position="963"/>
        <end position="1560"/>
    </location>
</feature>
<sequence length="2023" mass="228154">MKPLVVDFLGAVAEVLPDEPAKTLFEFFGDNLIQKYELERCETSVAFCVDALGVAASLWVTEKSVDEHPETEEVCMQIFAHMVKIALQMHITSQSVRVSVINIIQHILKINANFEGDDALMEGDREENTPIPLLLSRLGDPDVRVSFAVAKNLPSIFALYKPSTYRRFCDLAEKHMPQELVWREGLAMRIYTIGQLAQANPSSIARMVFRIFETAQFPDGEIYSRRALVTIAKAAGLRNEQELFALFSSKLIWVWVDFYESSDFPYKAFGYPTLKDMCLAVKEELFAQLLARGKNKLAEHLANVVEIPLDELIVQAFPKIVAYGIAFAIWADMKSKKSKGQQPGETASSKEKEKPTPADVRVRKRLGTDRYYELVKRCFRSIVATFFEIMYVDPKNAEDVGNADFLNNVNRNLEELVPKDALNWGLVVDPLMPYFRVKIVLQALGQFLRKGDDGIVSRSLWTPAMVTFVARRLFAFLHPAWGSAHAVAMIRNIRLLVAMADNTAIWGYPLEMLLHGLKSSVLDDMCVQDTIGIMQYLLTKGQDYLSRRPTFVLGLYLSLLASIRQKMSSESNSDDITASIGIKAATEFHTWFAEYLKARPFDTGQNDALFRGIVDLASKFGYRGSARRGTYESGLLILLLEDEKQPPGNRLLDDVSRRAAFELCGSSFERPKTFRDDVFGKDSDSEKHSSSLLRICQKMPVNEGFLQWSARVLGRTYASTGHVPEEWIKEIEFTHHRDLYSPKESGRAIDVIPKVTILTRLRELLLSNDNKVVGDAEETFQRIIFDESQMRNQPELTHALVLPPDESSALQWLEVPASELKMEKVPSILTYANPEVIAKPSWIKNLTLSMCTNSHNDPVLGNLLPLLRNVDGLAEELFPYITHIQLLSEVNVAKNQRQEISDVFAAALSCCDGTTIDQNTLLIKCILYLRTQETYEEIRKAGSRGLQPTKWGREFWLDIDYLEAARAASKCRMFKSAWLFAEIYDHIREANEEPVHGDLLLTIFENVDDPDSYYGVNQESNLQTVLKKFEYEGDGWKALSHHGANLETLSRTRNNADMEDLGIVDAFSRLGMNGLAHLFLQNGAGGTASDDTAERMFKSAWKLEQWDLPCVETSNLPSATIYKALQSVNTIADSRSASVHVDPPFVDVMKKMTTGVQTSRTLGQSMRTLAMLTEMEEVLTSNGQQELEAVEKRLRKRNKWMHTGRYSDVEELMAMRQATFGSLAKQLHLQAATHTNISVARFMEAQSLVGVCKMARSHKVLQQALSAATQLSNVVQSCASAGNNVEAMATLQAANVLWEEGQGVVAVRMLQSLGKNDSTATQSIPVGKAKILAKLGRWTSDARLEEPGKIMSDYLEKSIQALRHQEVGPDAGRVFHEFASFCDQQLENAVDLEDFQRAMKLRQQKEQEIMELTQLINDAKAAGKTSNVDAYSKSRDRAKTWLDLDTAEFDRLKRNREAFLEKSVLNYLRSLAASDEYDHDAVRFCSLWLKNLMDPRVNDAAAAKIEDVASRKFVALMNQLSSRLSDTGDLFQKLLQTLMVRICRDHPYHGIYQILALTKIRSRDHVSTSRLQAALKVADTLKAIPKTAHTIHALEASCFAYQRLAGAKIPANRPKDKPLSIHHFGLSVQRVRVFEKDIPDSKIPPPTLHIEIRKDCDYHHLPCIFSIMPEVAIAGGISAPKIIKERGTDGKIYKMLVKGGSDDLRQDAIMLQVFDQVSELLQRNRSTRQRDLKVRTYKVVPLTTGAGIIEFVPNTIPLHEYLLPAHSAYYPKDWQHTECRKRISAAQQEKKSREIRVREFEKCMEHFHPVMKFFFMHCFNGPDEWYASRLAYTRTTAAISMLGYILGLGDRHGHNILLDNMTGEVVHIDLGVAFEQGRILPVPEVVPFRLTRDIIDGMGITGVEGVFRRCCEFTLQVLRNEAFNITTILDVLRYDPLYSWTVSPLRLKRMQDAAYDNPTGEQSMHAPTKPKDETESEADRALMVVSRKLSSTLSVSATVNELIQQASDVRNLAVLYAGWAAYA</sequence>
<evidence type="ECO:0000256" key="5">
    <source>
        <dbReference type="ARBA" id="ARBA00014619"/>
    </source>
</evidence>
<dbReference type="PANTHER" id="PTHR37079">
    <property type="entry name" value="SERINE/THREONINE-PROTEIN KINASE ATM"/>
    <property type="match status" value="1"/>
</dbReference>
<evidence type="ECO:0000259" key="25">
    <source>
        <dbReference type="PROSITE" id="PS51190"/>
    </source>
</evidence>
<dbReference type="InterPro" id="IPR014009">
    <property type="entry name" value="PIK_FAT"/>
</dbReference>
<dbReference type="InterPro" id="IPR003151">
    <property type="entry name" value="PIK-rel_kinase_FAT"/>
</dbReference>
<proteinExistence type="inferred from homology"/>
<comment type="subunit">
    <text evidence="3">Associates with DNA double-strand breaks.</text>
</comment>
<dbReference type="Pfam" id="PF02260">
    <property type="entry name" value="FATC"/>
    <property type="match status" value="1"/>
</dbReference>
<dbReference type="InterPro" id="IPR000403">
    <property type="entry name" value="PI3/4_kinase_cat_dom"/>
</dbReference>
<dbReference type="SMART" id="SM01343">
    <property type="entry name" value="FATC"/>
    <property type="match status" value="1"/>
</dbReference>
<dbReference type="Proteomes" id="UP000298138">
    <property type="component" value="Unassembled WGS sequence"/>
</dbReference>
<keyword evidence="7" id="KW-0723">Serine/threonine-protein kinase</keyword>
<evidence type="ECO:0000256" key="1">
    <source>
        <dbReference type="ARBA" id="ARBA00004123"/>
    </source>
</evidence>
<dbReference type="InterPro" id="IPR036940">
    <property type="entry name" value="PI3/4_kinase_cat_sf"/>
</dbReference>
<dbReference type="InterPro" id="IPR018936">
    <property type="entry name" value="PI3/4_kinase_CS"/>
</dbReference>
<feature type="region of interest" description="Disordered" evidence="22">
    <location>
        <begin position="1956"/>
        <end position="1977"/>
    </location>
</feature>
<dbReference type="InterPro" id="IPR016024">
    <property type="entry name" value="ARM-type_fold"/>
</dbReference>
<evidence type="ECO:0000256" key="13">
    <source>
        <dbReference type="ARBA" id="ARBA00023242"/>
    </source>
</evidence>
<keyword evidence="12" id="KW-0067">ATP-binding</keyword>
<dbReference type="InterPro" id="IPR011009">
    <property type="entry name" value="Kinase-like_dom_sf"/>
</dbReference>
<feature type="domain" description="FATC" evidence="25">
    <location>
        <begin position="1991"/>
        <end position="2023"/>
    </location>
</feature>
<evidence type="ECO:0000259" key="24">
    <source>
        <dbReference type="PROSITE" id="PS51189"/>
    </source>
</evidence>
<feature type="domain" description="PI3K/PI4K catalytic" evidence="23">
    <location>
        <begin position="1667"/>
        <end position="1983"/>
    </location>
</feature>
<dbReference type="Gene3D" id="1.10.1070.11">
    <property type="entry name" value="Phosphatidylinositol 3-/4-kinase, catalytic domain"/>
    <property type="match status" value="1"/>
</dbReference>
<evidence type="ECO:0000256" key="22">
    <source>
        <dbReference type="SAM" id="MobiDB-lite"/>
    </source>
</evidence>
<dbReference type="EC" id="2.7.11.1" evidence="4"/>
<evidence type="ECO:0000256" key="2">
    <source>
        <dbReference type="ARBA" id="ARBA00010769"/>
    </source>
</evidence>
<keyword evidence="13" id="KW-0539">Nucleus</keyword>